<dbReference type="CDD" id="cd03213">
    <property type="entry name" value="ABCG_EPDR"/>
    <property type="match status" value="1"/>
</dbReference>
<dbReference type="PANTHER" id="PTHR48041">
    <property type="entry name" value="ABC TRANSPORTER G FAMILY MEMBER 28"/>
    <property type="match status" value="1"/>
</dbReference>
<feature type="transmembrane region" description="Helical" evidence="12">
    <location>
        <begin position="970"/>
        <end position="992"/>
    </location>
</feature>
<evidence type="ECO:0000313" key="15">
    <source>
        <dbReference type="EMBL" id="CAH00361.1"/>
    </source>
</evidence>
<dbReference type="InterPro" id="IPR050352">
    <property type="entry name" value="ABCG_transporters"/>
</dbReference>
<dbReference type="STRING" id="284590.Q6CS24"/>
<feature type="transmembrane region" description="Helical" evidence="12">
    <location>
        <begin position="882"/>
        <end position="904"/>
    </location>
</feature>
<dbReference type="PaxDb" id="284590-Q6CS24"/>
<evidence type="ECO:0000256" key="8">
    <source>
        <dbReference type="ARBA" id="ARBA00022840"/>
    </source>
</evidence>
<feature type="chain" id="PRO_5004271753" evidence="13">
    <location>
        <begin position="23"/>
        <end position="1022"/>
    </location>
</feature>
<dbReference type="InterPro" id="IPR002049">
    <property type="entry name" value="LE_dom"/>
</dbReference>
<protein>
    <submittedName>
        <fullName evidence="15">KLLA0D04554p</fullName>
    </submittedName>
</protein>
<dbReference type="HOGENOM" id="CLU_000604_57_1_1"/>
<dbReference type="FunFam" id="3.40.50.300:FF:000702">
    <property type="entry name" value="ABC transporter (Adp1)"/>
    <property type="match status" value="1"/>
</dbReference>
<dbReference type="Proteomes" id="UP000000598">
    <property type="component" value="Chromosome D"/>
</dbReference>
<dbReference type="CDD" id="cd00055">
    <property type="entry name" value="EGF_Lam"/>
    <property type="match status" value="1"/>
</dbReference>
<evidence type="ECO:0000256" key="13">
    <source>
        <dbReference type="SAM" id="SignalP"/>
    </source>
</evidence>
<dbReference type="GO" id="GO:0016887">
    <property type="term" value="F:ATP hydrolysis activity"/>
    <property type="evidence" value="ECO:0007669"/>
    <property type="project" value="InterPro"/>
</dbReference>
<dbReference type="InterPro" id="IPR017871">
    <property type="entry name" value="ABC_transporter-like_CS"/>
</dbReference>
<gene>
    <name evidence="15" type="ORF">KLLA0_D04554g</name>
</gene>
<comment type="similarity">
    <text evidence="2">Belongs to the ABC transporter superfamily. ABCG family. Eye pigment precursor importer (TC 3.A.1.204) subfamily.</text>
</comment>
<dbReference type="PROSITE" id="PS00211">
    <property type="entry name" value="ABC_TRANSPORTER_1"/>
    <property type="match status" value="1"/>
</dbReference>
<organism evidence="15 16">
    <name type="scientific">Kluyveromyces lactis (strain ATCC 8585 / CBS 2359 / DSM 70799 / NBRC 1267 / NRRL Y-1140 / WM37)</name>
    <name type="common">Yeast</name>
    <name type="synonym">Candida sphaerica</name>
    <dbReference type="NCBI Taxonomy" id="284590"/>
    <lineage>
        <taxon>Eukaryota</taxon>
        <taxon>Fungi</taxon>
        <taxon>Dikarya</taxon>
        <taxon>Ascomycota</taxon>
        <taxon>Saccharomycotina</taxon>
        <taxon>Saccharomycetes</taxon>
        <taxon>Saccharomycetales</taxon>
        <taxon>Saccharomycetaceae</taxon>
        <taxon>Kluyveromyces</taxon>
    </lineage>
</organism>
<dbReference type="PROSITE" id="PS00022">
    <property type="entry name" value="EGF_1"/>
    <property type="match status" value="1"/>
</dbReference>
<feature type="transmembrane region" description="Helical" evidence="12">
    <location>
        <begin position="852"/>
        <end position="870"/>
    </location>
</feature>
<keyword evidence="16" id="KW-1185">Reference proteome</keyword>
<dbReference type="GO" id="GO:0005789">
    <property type="term" value="C:endoplasmic reticulum membrane"/>
    <property type="evidence" value="ECO:0007669"/>
    <property type="project" value="UniProtKB-SubCell"/>
</dbReference>
<keyword evidence="11" id="KW-0325">Glycoprotein</keyword>
<dbReference type="PROSITE" id="PS01186">
    <property type="entry name" value="EGF_2"/>
    <property type="match status" value="1"/>
</dbReference>
<evidence type="ECO:0000256" key="7">
    <source>
        <dbReference type="ARBA" id="ARBA00022824"/>
    </source>
</evidence>
<keyword evidence="4 12" id="KW-0812">Transmembrane</keyword>
<keyword evidence="6" id="KW-0547">Nucleotide-binding</keyword>
<evidence type="ECO:0000256" key="9">
    <source>
        <dbReference type="ARBA" id="ARBA00022989"/>
    </source>
</evidence>
<evidence type="ECO:0000259" key="14">
    <source>
        <dbReference type="PROSITE" id="PS50893"/>
    </source>
</evidence>
<dbReference type="InterPro" id="IPR003439">
    <property type="entry name" value="ABC_transporter-like_ATP-bd"/>
</dbReference>
<evidence type="ECO:0000256" key="12">
    <source>
        <dbReference type="SAM" id="Phobius"/>
    </source>
</evidence>
<evidence type="ECO:0000256" key="10">
    <source>
        <dbReference type="ARBA" id="ARBA00023136"/>
    </source>
</evidence>
<evidence type="ECO:0000256" key="11">
    <source>
        <dbReference type="ARBA" id="ARBA00023180"/>
    </source>
</evidence>
<feature type="transmembrane region" description="Helical" evidence="12">
    <location>
        <begin position="801"/>
        <end position="823"/>
    </location>
</feature>
<accession>Q6CS24</accession>
<dbReference type="FunCoup" id="Q6CS24">
    <property type="interactions" value="355"/>
</dbReference>
<evidence type="ECO:0000256" key="1">
    <source>
        <dbReference type="ARBA" id="ARBA00004477"/>
    </source>
</evidence>
<evidence type="ECO:0000256" key="6">
    <source>
        <dbReference type="ARBA" id="ARBA00022741"/>
    </source>
</evidence>
<dbReference type="Gene3D" id="3.40.50.300">
    <property type="entry name" value="P-loop containing nucleotide triphosphate hydrolases"/>
    <property type="match status" value="1"/>
</dbReference>
<feature type="transmembrane region" description="Helical" evidence="12">
    <location>
        <begin position="316"/>
        <end position="337"/>
    </location>
</feature>
<dbReference type="InterPro" id="IPR003593">
    <property type="entry name" value="AAA+_ATPase"/>
</dbReference>
<keyword evidence="7" id="KW-0256">Endoplasmic reticulum</keyword>
<keyword evidence="8" id="KW-0067">ATP-binding</keyword>
<evidence type="ECO:0000313" key="16">
    <source>
        <dbReference type="Proteomes" id="UP000000598"/>
    </source>
</evidence>
<keyword evidence="5 13" id="KW-0732">Signal</keyword>
<dbReference type="InterPro" id="IPR000742">
    <property type="entry name" value="EGF"/>
</dbReference>
<dbReference type="SMART" id="SM00382">
    <property type="entry name" value="AAA"/>
    <property type="match status" value="1"/>
</dbReference>
<reference evidence="15 16" key="1">
    <citation type="journal article" date="2004" name="Nature">
        <title>Genome evolution in yeasts.</title>
        <authorList>
            <consortium name="Genolevures"/>
            <person name="Dujon B."/>
            <person name="Sherman D."/>
            <person name="Fischer G."/>
            <person name="Durrens P."/>
            <person name="Casaregola S."/>
            <person name="Lafontaine I."/>
            <person name="de Montigny J."/>
            <person name="Marck C."/>
            <person name="Neuveglise C."/>
            <person name="Talla E."/>
            <person name="Goffard N."/>
            <person name="Frangeul L."/>
            <person name="Aigle M."/>
            <person name="Anthouard V."/>
            <person name="Babour A."/>
            <person name="Barbe V."/>
            <person name="Barnay S."/>
            <person name="Blanchin S."/>
            <person name="Beckerich J.M."/>
            <person name="Beyne E."/>
            <person name="Bleykasten C."/>
            <person name="Boisrame A."/>
            <person name="Boyer J."/>
            <person name="Cattolico L."/>
            <person name="Confanioleri F."/>
            <person name="de Daruvar A."/>
            <person name="Despons L."/>
            <person name="Fabre E."/>
            <person name="Fairhead C."/>
            <person name="Ferry-Dumazet H."/>
            <person name="Groppi A."/>
            <person name="Hantraye F."/>
            <person name="Hennequin C."/>
            <person name="Jauniaux N."/>
            <person name="Joyet P."/>
            <person name="Kachouri R."/>
            <person name="Kerrest A."/>
            <person name="Koszul R."/>
            <person name="Lemaire M."/>
            <person name="Lesur I."/>
            <person name="Ma L."/>
            <person name="Muller H."/>
            <person name="Nicaud J.M."/>
            <person name="Nikolski M."/>
            <person name="Oztas S."/>
            <person name="Ozier-Kalogeropoulos O."/>
            <person name="Pellenz S."/>
            <person name="Potier S."/>
            <person name="Richard G.F."/>
            <person name="Straub M.L."/>
            <person name="Suleau A."/>
            <person name="Swennene D."/>
            <person name="Tekaia F."/>
            <person name="Wesolowski-Louvel M."/>
            <person name="Westhof E."/>
            <person name="Wirth B."/>
            <person name="Zeniou-Meyer M."/>
            <person name="Zivanovic I."/>
            <person name="Bolotin-Fukuhara M."/>
            <person name="Thierry A."/>
            <person name="Bouchier C."/>
            <person name="Caudron B."/>
            <person name="Scarpelli C."/>
            <person name="Gaillardin C."/>
            <person name="Weissenbach J."/>
            <person name="Wincker P."/>
            <person name="Souciet J.L."/>
        </authorList>
    </citation>
    <scope>NUCLEOTIDE SEQUENCE [LARGE SCALE GENOMIC DNA]</scope>
    <source>
        <strain evidence="16">ATCC 8585 / CBS 2359 / DSM 70799 / NBRC 1267 / NRRL Y-1140 / WM37</strain>
    </source>
</reference>
<sequence>MVAYRYLPSLFSFLWLVAYVSSEIIGQETSFRPGTLPERGGKKPNNDQCPPCFNCMLPMFECKQFSECNSYNGRCECLEGFGGDDCSVPLCGALSDDNSKRPMRSNETNTCECSPGWGSINCNVCQEDSVCDAFMPSGLKGTCYKNGMIVNQFHQGCNVTNTKIVEILKGAIPQVTFSCNKTSELCNFQFWIDQVESFYCGLDTCAFEYDLQKNVSHYKCENVKCKCVPGEMLCGRKGSIDISDFLTETIKGPGDFSCDLETKKCKFSEPSMNDLILTVFGDPYITLKCESGECVHYSEIPGYKIPDKDRLSTSSILVLVLSSVGIFAVASIAIYFISKSPIFSNGPIKLSDGDDEDDFDLFKTNSSATLTFENITYEVSPAKNVTADVLNEVTGSVKPGEMLAIMGGSGAGKTTLLDILAMKNKTGKVTGSIKVNGVDIDKDKYSKIIGFVDQEDYLLPTLTVYETVLNSALLRLPRQLSFSAKQRRVYDVLEELRIFDIRDRVIGSEYERGISGGEKRRVSIACELVTSPQVLFLDEPTSGLDANNANNVIECLVRLANHYNKTLVLSIHQPRSSIFQLFDKLVLLSNGKMVYSGDAHKVNEFLKNEGYACPPDYNIADYLIDVTFEPSKFVTRANIDDLEATLPTTEGLNPVHRVEPHRRSLTGSPTQTEWEHLALHRDEFRDLLSQSENEGQTVGDVNTHLLHSLFKDGAYFQKLKFEINEILSAGINEELRIPQAYKAATFLQQLSILSSRTFKNVCRNPKLLLGNYVLTVALGLFLGILYYNVENDISGFQNRLGLFFFILTYFGFLTFTGLSSFSLERLIFIKERSNHYYSPLAYYISKILSDIIPLRVVPPILLGLILYPLVGLNMNDNGFFKFEGILILFNLAISLEILTVGIIFEDLNNSIIISVLIILGSLLFSGLFINTKDINNILFKYLKNLSVFYYAYESLIINEVKSLVLREKKYGLNIEIPGATILSTFGFIVQNLVFDVKILALFNVIFLIFGYFALKLIVIEQK</sequence>
<dbReference type="PROSITE" id="PS50893">
    <property type="entry name" value="ABC_TRANSPORTER_2"/>
    <property type="match status" value="1"/>
</dbReference>
<dbReference type="EMBL" id="CR382124">
    <property type="protein sequence ID" value="CAH00361.1"/>
    <property type="molecule type" value="Genomic_DNA"/>
</dbReference>
<evidence type="ECO:0000256" key="5">
    <source>
        <dbReference type="ARBA" id="ARBA00022729"/>
    </source>
</evidence>
<feature type="domain" description="ABC transporter" evidence="14">
    <location>
        <begin position="370"/>
        <end position="615"/>
    </location>
</feature>
<dbReference type="OMA" id="FNCQLDA"/>
<evidence type="ECO:0000256" key="4">
    <source>
        <dbReference type="ARBA" id="ARBA00022692"/>
    </source>
</evidence>
<dbReference type="PANTHER" id="PTHR48041:SF2">
    <property type="entry name" value="ATP-DEPENDENT PERMEASE-RELATED"/>
    <property type="match status" value="1"/>
</dbReference>
<dbReference type="InterPro" id="IPR027417">
    <property type="entry name" value="P-loop_NTPase"/>
</dbReference>
<dbReference type="AlphaFoldDB" id="Q6CS24"/>
<evidence type="ECO:0000256" key="3">
    <source>
        <dbReference type="ARBA" id="ARBA00022448"/>
    </source>
</evidence>
<dbReference type="eggNOG" id="KOG0061">
    <property type="taxonomic scope" value="Eukaryota"/>
</dbReference>
<dbReference type="Pfam" id="PF01061">
    <property type="entry name" value="ABC2_membrane"/>
    <property type="match status" value="1"/>
</dbReference>
<dbReference type="GO" id="GO:0005524">
    <property type="term" value="F:ATP binding"/>
    <property type="evidence" value="ECO:0007669"/>
    <property type="project" value="UniProtKB-KW"/>
</dbReference>
<feature type="signal peptide" evidence="13">
    <location>
        <begin position="1"/>
        <end position="22"/>
    </location>
</feature>
<feature type="transmembrane region" description="Helical" evidence="12">
    <location>
        <begin position="767"/>
        <end position="789"/>
    </location>
</feature>
<dbReference type="Pfam" id="PF00005">
    <property type="entry name" value="ABC_tran"/>
    <property type="match status" value="1"/>
</dbReference>
<keyword evidence="3" id="KW-0813">Transport</keyword>
<keyword evidence="9 12" id="KW-1133">Transmembrane helix</keyword>
<feature type="transmembrane region" description="Helical" evidence="12">
    <location>
        <begin position="911"/>
        <end position="929"/>
    </location>
</feature>
<evidence type="ECO:0000256" key="2">
    <source>
        <dbReference type="ARBA" id="ARBA00005814"/>
    </source>
</evidence>
<dbReference type="InParanoid" id="Q6CS24"/>
<name>Q6CS24_KLULA</name>
<proteinExistence type="inferred from homology"/>
<dbReference type="KEGG" id="kla:KLLA0_D04554g"/>
<keyword evidence="10 12" id="KW-0472">Membrane</keyword>
<feature type="transmembrane region" description="Helical" evidence="12">
    <location>
        <begin position="998"/>
        <end position="1018"/>
    </location>
</feature>
<dbReference type="InterPro" id="IPR013525">
    <property type="entry name" value="ABC2_TM"/>
</dbReference>
<dbReference type="GO" id="GO:0140359">
    <property type="term" value="F:ABC-type transporter activity"/>
    <property type="evidence" value="ECO:0007669"/>
    <property type="project" value="InterPro"/>
</dbReference>
<dbReference type="SUPFAM" id="SSF52540">
    <property type="entry name" value="P-loop containing nucleoside triphosphate hydrolases"/>
    <property type="match status" value="1"/>
</dbReference>
<comment type="subcellular location">
    <subcellularLocation>
        <location evidence="1">Endoplasmic reticulum membrane</location>
        <topology evidence="1">Multi-pass membrane protein</topology>
    </subcellularLocation>
</comment>